<evidence type="ECO:0000256" key="1">
    <source>
        <dbReference type="SAM" id="MobiDB-lite"/>
    </source>
</evidence>
<dbReference type="EMBL" id="LNIX01000043">
    <property type="protein sequence ID" value="OXA38875.1"/>
    <property type="molecule type" value="Genomic_DNA"/>
</dbReference>
<feature type="region of interest" description="Disordered" evidence="1">
    <location>
        <begin position="240"/>
        <end position="298"/>
    </location>
</feature>
<reference evidence="2 3" key="1">
    <citation type="submission" date="2015-12" db="EMBL/GenBank/DDBJ databases">
        <title>The genome of Folsomia candida.</title>
        <authorList>
            <person name="Faddeeva A."/>
            <person name="Derks M.F."/>
            <person name="Anvar Y."/>
            <person name="Smit S."/>
            <person name="Van Straalen N."/>
            <person name="Roelofs D."/>
        </authorList>
    </citation>
    <scope>NUCLEOTIDE SEQUENCE [LARGE SCALE GENOMIC DNA]</scope>
    <source>
        <strain evidence="2 3">VU population</strain>
        <tissue evidence="2">Whole body</tissue>
    </source>
</reference>
<accession>A0A226CZX8</accession>
<dbReference type="Proteomes" id="UP000198287">
    <property type="component" value="Unassembled WGS sequence"/>
</dbReference>
<dbReference type="AlphaFoldDB" id="A0A226CZX8"/>
<organism evidence="2 3">
    <name type="scientific">Folsomia candida</name>
    <name type="common">Springtail</name>
    <dbReference type="NCBI Taxonomy" id="158441"/>
    <lineage>
        <taxon>Eukaryota</taxon>
        <taxon>Metazoa</taxon>
        <taxon>Ecdysozoa</taxon>
        <taxon>Arthropoda</taxon>
        <taxon>Hexapoda</taxon>
        <taxon>Collembola</taxon>
        <taxon>Entomobryomorpha</taxon>
        <taxon>Isotomoidea</taxon>
        <taxon>Isotomidae</taxon>
        <taxon>Proisotominae</taxon>
        <taxon>Folsomia</taxon>
    </lineage>
</organism>
<proteinExistence type="predicted"/>
<dbReference type="OrthoDB" id="5982258at2759"/>
<comment type="caution">
    <text evidence="2">The sequence shown here is derived from an EMBL/GenBank/DDBJ whole genome shotgun (WGS) entry which is preliminary data.</text>
</comment>
<evidence type="ECO:0000313" key="2">
    <source>
        <dbReference type="EMBL" id="OXA38875.1"/>
    </source>
</evidence>
<protein>
    <submittedName>
        <fullName evidence="2">Uncharacterized protein</fullName>
    </submittedName>
</protein>
<gene>
    <name evidence="2" type="ORF">Fcan01_26437</name>
</gene>
<keyword evidence="3" id="KW-1185">Reference proteome</keyword>
<feature type="compositionally biased region" description="Basic and acidic residues" evidence="1">
    <location>
        <begin position="249"/>
        <end position="293"/>
    </location>
</feature>
<evidence type="ECO:0000313" key="3">
    <source>
        <dbReference type="Proteomes" id="UP000198287"/>
    </source>
</evidence>
<name>A0A226CZX8_FOLCA</name>
<sequence>MGKNQKYSLVHKPPTNNISKNAHKIQLLDNVQLDLQEFAQSAKEKLEFLSSSFVNHAEELSHIKKQVFNFKSELDRFINKFIGLEQQVRKNAETILRYETKPNANCDRQCNIIIHGYEYYSAKTAMEETTDFLSNCLKVDITVKDICPLSNGKSVLVKLASTKQNNMVFRNCHKLRAIPAKISIVEDLSKGERAKKRRQIPEFLEQKKLGNKVYFRGADLLVNGTQVTEEIRISPYHDVSHSVTAQTKPTEKTEKLDHAKCGQPPVEKDAQPEKDDQPDTHYLEGPHLKDVKRSPKLSQPISNDGVAYILSIMDANMKSLMREIDACLVKMDNFRIGVS</sequence>